<organism evidence="1 2">
    <name type="scientific">Mesorhizobium plurifarium</name>
    <dbReference type="NCBI Taxonomy" id="69974"/>
    <lineage>
        <taxon>Bacteria</taxon>
        <taxon>Pseudomonadati</taxon>
        <taxon>Pseudomonadota</taxon>
        <taxon>Alphaproteobacteria</taxon>
        <taxon>Hyphomicrobiales</taxon>
        <taxon>Phyllobacteriaceae</taxon>
        <taxon>Mesorhizobium</taxon>
    </lineage>
</organism>
<evidence type="ECO:0000313" key="2">
    <source>
        <dbReference type="Proteomes" id="UP000046373"/>
    </source>
</evidence>
<reference evidence="1 2" key="1">
    <citation type="submission" date="2014-08" db="EMBL/GenBank/DDBJ databases">
        <authorList>
            <person name="Moulin Lionel"/>
        </authorList>
    </citation>
    <scope>NUCLEOTIDE SEQUENCE [LARGE SCALE GENOMIC DNA]</scope>
</reference>
<gene>
    <name evidence="1" type="ORF">MPLDJ20_140340</name>
</gene>
<dbReference type="EMBL" id="CCNB01000006">
    <property type="protein sequence ID" value="CDX31595.1"/>
    <property type="molecule type" value="Genomic_DNA"/>
</dbReference>
<dbReference type="Proteomes" id="UP000046373">
    <property type="component" value="Unassembled WGS sequence"/>
</dbReference>
<evidence type="ECO:0000313" key="1">
    <source>
        <dbReference type="EMBL" id="CDX31595.1"/>
    </source>
</evidence>
<protein>
    <submittedName>
        <fullName evidence="1">Uncharacterized protein</fullName>
    </submittedName>
</protein>
<sequence length="195" mass="21203">MTRSTNLVEQALAFQQVEQRLLQQGTIVTRQFRRVGLNRTFVVALAKAEETAAGLDLRLADQRVLVAARLGGRRQRHLLGLAALGDRLHCGHVAIADGDQKMIAVLAQQLLHAFDRIALIVEHMPDALDQLNVLRPVVAPAAAALHRLDLGEARLPETQHVLRQVEVFRDFADGAESVGALVHGPILHTGPQSGA</sequence>
<dbReference type="AlphaFoldDB" id="A0A090GIA5"/>
<name>A0A090GIA5_MESPL</name>
<accession>A0A090GIA5</accession>
<proteinExistence type="predicted"/>